<dbReference type="RefSeq" id="WP_116755302.1">
    <property type="nucleotide sequence ID" value="NZ_JBHUEX010000001.1"/>
</dbReference>
<dbReference type="GO" id="GO:0000166">
    <property type="term" value="F:nucleotide binding"/>
    <property type="evidence" value="ECO:0007669"/>
    <property type="project" value="InterPro"/>
</dbReference>
<dbReference type="SUPFAM" id="SSF51735">
    <property type="entry name" value="NAD(P)-binding Rossmann-fold domains"/>
    <property type="match status" value="1"/>
</dbReference>
<keyword evidence="5" id="KW-1185">Reference proteome</keyword>
<protein>
    <submittedName>
        <fullName evidence="4">Oxidoreductase</fullName>
    </submittedName>
</protein>
<dbReference type="OrthoDB" id="9800252at2"/>
<feature type="domain" description="GFO/IDH/MocA-like oxidoreductase" evidence="3">
    <location>
        <begin position="140"/>
        <end position="249"/>
    </location>
</feature>
<evidence type="ECO:0000259" key="2">
    <source>
        <dbReference type="Pfam" id="PF01408"/>
    </source>
</evidence>
<evidence type="ECO:0000313" key="5">
    <source>
        <dbReference type="Proteomes" id="UP000244893"/>
    </source>
</evidence>
<dbReference type="InterPro" id="IPR000683">
    <property type="entry name" value="Gfo/Idh/MocA-like_OxRdtase_N"/>
</dbReference>
<dbReference type="InterPro" id="IPR055170">
    <property type="entry name" value="GFO_IDH_MocA-like_dom"/>
</dbReference>
<evidence type="ECO:0000313" key="4">
    <source>
        <dbReference type="EMBL" id="PVZ95567.1"/>
    </source>
</evidence>
<name>A0A2V1HXX7_9MICO</name>
<dbReference type="InterPro" id="IPR051450">
    <property type="entry name" value="Gfo/Idh/MocA_Oxidoreductases"/>
</dbReference>
<dbReference type="PANTHER" id="PTHR43377">
    <property type="entry name" value="BILIVERDIN REDUCTASE A"/>
    <property type="match status" value="1"/>
</dbReference>
<dbReference type="PANTHER" id="PTHR43377:SF1">
    <property type="entry name" value="BILIVERDIN REDUCTASE A"/>
    <property type="match status" value="1"/>
</dbReference>
<dbReference type="Gene3D" id="3.30.360.10">
    <property type="entry name" value="Dihydrodipicolinate Reductase, domain 2"/>
    <property type="match status" value="1"/>
</dbReference>
<evidence type="ECO:0000259" key="3">
    <source>
        <dbReference type="Pfam" id="PF22725"/>
    </source>
</evidence>
<dbReference type="EMBL" id="QEOP01000001">
    <property type="protein sequence ID" value="PVZ95567.1"/>
    <property type="molecule type" value="Genomic_DNA"/>
</dbReference>
<sequence length="377" mass="39928">MTRFVVVGAGNMGTKWLRTVRDSEGAEPVALVDVDVDRAVGTAAAESLGGIVVAGSLDEALDQIEADAIVDATIPAAHRGVATAAMRAGLDVLSEKPAAASLAEALALAALAELHGSLLMVSQSRRFNPQLYAVRAALPRLGSIGHISARFFRGPHFGGFREQMASPLTVDMAIHLFDTARWIADSDPVAVTAVESNPGWSWFDGAASAAAVFEFSNGVTFSFDGSWVNRGFDTSWNGDWRVGGDAGSLLWSGDDPAVIQVADGNEGYITETLEPDPDALESLDGSLAAFLAARQSTVVPENEIHDNIRSLVMVEGVLLAASEGRRVDVDDLFSDARRQAIDHADDWGVPEVVDVLRSWAAVDDALRRHAPGSTRIV</sequence>
<feature type="domain" description="Gfo/Idh/MocA-like oxidoreductase N-terminal" evidence="2">
    <location>
        <begin position="3"/>
        <end position="121"/>
    </location>
</feature>
<gene>
    <name evidence="4" type="ORF">DDQ50_03450</name>
</gene>
<dbReference type="AlphaFoldDB" id="A0A2V1HXX7"/>
<dbReference type="Gene3D" id="3.40.50.720">
    <property type="entry name" value="NAD(P)-binding Rossmann-like Domain"/>
    <property type="match status" value="1"/>
</dbReference>
<dbReference type="Proteomes" id="UP000244893">
    <property type="component" value="Unassembled WGS sequence"/>
</dbReference>
<accession>A0A2V1HXX7</accession>
<reference evidence="4 5" key="1">
    <citation type="submission" date="2018-05" db="EMBL/GenBank/DDBJ databases">
        <title>Amnibacterium sp. M8JJ-5, whole genome shotgun sequence.</title>
        <authorList>
            <person name="Tuo L."/>
        </authorList>
    </citation>
    <scope>NUCLEOTIDE SEQUENCE [LARGE SCALE GENOMIC DNA]</scope>
    <source>
        <strain evidence="4 5">M8JJ-5</strain>
    </source>
</reference>
<evidence type="ECO:0000256" key="1">
    <source>
        <dbReference type="ARBA" id="ARBA00023027"/>
    </source>
</evidence>
<organism evidence="4 5">
    <name type="scientific">Amnibacterium flavum</name>
    <dbReference type="NCBI Taxonomy" id="2173173"/>
    <lineage>
        <taxon>Bacteria</taxon>
        <taxon>Bacillati</taxon>
        <taxon>Actinomycetota</taxon>
        <taxon>Actinomycetes</taxon>
        <taxon>Micrococcales</taxon>
        <taxon>Microbacteriaceae</taxon>
        <taxon>Amnibacterium</taxon>
    </lineage>
</organism>
<dbReference type="SUPFAM" id="SSF55347">
    <property type="entry name" value="Glyceraldehyde-3-phosphate dehydrogenase-like, C-terminal domain"/>
    <property type="match status" value="1"/>
</dbReference>
<dbReference type="Pfam" id="PF01408">
    <property type="entry name" value="GFO_IDH_MocA"/>
    <property type="match status" value="1"/>
</dbReference>
<dbReference type="Pfam" id="PF22725">
    <property type="entry name" value="GFO_IDH_MocA_C3"/>
    <property type="match status" value="1"/>
</dbReference>
<dbReference type="InterPro" id="IPR036291">
    <property type="entry name" value="NAD(P)-bd_dom_sf"/>
</dbReference>
<comment type="caution">
    <text evidence="4">The sequence shown here is derived from an EMBL/GenBank/DDBJ whole genome shotgun (WGS) entry which is preliminary data.</text>
</comment>
<proteinExistence type="predicted"/>
<keyword evidence="1" id="KW-0520">NAD</keyword>